<sequence>MVVVTPGEVETVQQVTQSLLNASLQHVEKVVIVDGVGVASAVPFEASDFLPQVSANYVGRSGANVSAGLPMQLLNGSEGDRYLVFVSLDDAIVAEQAGQPESDSGRKLQLLGSVDVSVVRSDGTQVPVSSEQPIFIRVSEPLAEPNAICAFLTAEGLWSRAGVRKATEDELRNALGEYYAPGFWCASTHLTIFAALLELALACSNVEVLSPHMLQRLQDSTWYRRTPGIMVISTMVCCTAIVLLAMVADRRVQAQHLWKQQFLLTAVPPARGPCLPCNPCHCSGKPSAAPAKDAKEVAGGDADMAFEPQGLWARTMHRTMTWAAEGRAATISLAAEGVLRGRSHAKRMGTKVVVRGVLQALAANLRVEESSLRGHVWNGQGWVQGSLAVAKSKRLAQLTANLDDELPQIFTSWGKRRWWRAALSFWACHPLVPMFYVCFHITSAKRAVIFSAFLSGSLALSALFMSTVGGTLDAASDLECPVDDSAWRFLMIGLASMVLNAGPRFFLFRLGQRPFAAEARANSQWRAWLRDDAIFWLFAVALVGFYWLFICSFLANLLPTDDWKCMLCFATILVGKLFISPFCRMCFHLVCAEATLLVFPDVLAAPPPELGLHMDVKGEEPKEQNEVVRRKIVELANRGIRVRDLLDFYQKVLQEDFFDPERSTTHDVVRHAIIPWSLKSGEHDTDEVLVDLDQLTSSCGLSFTDSEPHELKGLAYASVVNNSQPVPALKMVTHGWGNIFRHLLAAVFADALGQETYDVTLELLDEPELKTMRSQLASMGKMDTPYWICAFSVNQHAGICGRVPEADTLGRRFTACSCAMPKFFTGDECEMNKFDDMIEYLREYNAQERKAGRETERFGQVVAIDLAFELFTRIWCVAELVQAEKLHLPQALKMHSLSSRERCLEKLRDLDVRKAQASYEADRDL</sequence>
<reference evidence="2" key="1">
    <citation type="submission" date="2023-08" db="EMBL/GenBank/DDBJ databases">
        <authorList>
            <person name="Chen Y."/>
            <person name="Shah S."/>
            <person name="Dougan E. K."/>
            <person name="Thang M."/>
            <person name="Chan C."/>
        </authorList>
    </citation>
    <scope>NUCLEOTIDE SEQUENCE</scope>
</reference>
<feature type="transmembrane region" description="Helical" evidence="1">
    <location>
        <begin position="228"/>
        <end position="248"/>
    </location>
</feature>
<feature type="transmembrane region" description="Helical" evidence="1">
    <location>
        <begin position="489"/>
        <end position="507"/>
    </location>
</feature>
<keyword evidence="1" id="KW-0812">Transmembrane</keyword>
<name>A0AA36MQH7_9DINO</name>
<evidence type="ECO:0000313" key="3">
    <source>
        <dbReference type="Proteomes" id="UP001178507"/>
    </source>
</evidence>
<comment type="caution">
    <text evidence="2">The sequence shown here is derived from an EMBL/GenBank/DDBJ whole genome shotgun (WGS) entry which is preliminary data.</text>
</comment>
<protein>
    <submittedName>
        <fullName evidence="2">Uncharacterized protein</fullName>
    </submittedName>
</protein>
<keyword evidence="1" id="KW-1133">Transmembrane helix</keyword>
<organism evidence="2 3">
    <name type="scientific">Effrenium voratum</name>
    <dbReference type="NCBI Taxonomy" id="2562239"/>
    <lineage>
        <taxon>Eukaryota</taxon>
        <taxon>Sar</taxon>
        <taxon>Alveolata</taxon>
        <taxon>Dinophyceae</taxon>
        <taxon>Suessiales</taxon>
        <taxon>Symbiodiniaceae</taxon>
        <taxon>Effrenium</taxon>
    </lineage>
</organism>
<keyword evidence="1" id="KW-0472">Membrane</keyword>
<proteinExistence type="predicted"/>
<feature type="non-terminal residue" evidence="2">
    <location>
        <position position="925"/>
    </location>
</feature>
<feature type="transmembrane region" description="Helical" evidence="1">
    <location>
        <begin position="448"/>
        <end position="468"/>
    </location>
</feature>
<feature type="transmembrane region" description="Helical" evidence="1">
    <location>
        <begin position="533"/>
        <end position="558"/>
    </location>
</feature>
<dbReference type="EMBL" id="CAUJNA010000397">
    <property type="protein sequence ID" value="CAJ1376485.1"/>
    <property type="molecule type" value="Genomic_DNA"/>
</dbReference>
<dbReference type="AlphaFoldDB" id="A0AA36MQH7"/>
<evidence type="ECO:0000313" key="2">
    <source>
        <dbReference type="EMBL" id="CAJ1376485.1"/>
    </source>
</evidence>
<accession>A0AA36MQH7</accession>
<gene>
    <name evidence="2" type="ORF">EVOR1521_LOCUS5535</name>
</gene>
<keyword evidence="3" id="KW-1185">Reference proteome</keyword>
<evidence type="ECO:0000256" key="1">
    <source>
        <dbReference type="SAM" id="Phobius"/>
    </source>
</evidence>
<dbReference type="Proteomes" id="UP001178507">
    <property type="component" value="Unassembled WGS sequence"/>
</dbReference>